<reference evidence="2 3" key="1">
    <citation type="submission" date="2017-10" db="EMBL/GenBank/DDBJ databases">
        <title>Characterization of the Virulence Potential of Salmonella enterica Isolates Carrying Incompatibility Group FIB Plasmids using Caco-2 Intestinal Epithelial Cells.</title>
        <authorList>
            <person name="Sanad Y."/>
            <person name="Khajanchi B."/>
            <person name="Deck J."/>
            <person name="Cox J."/>
            <person name="Thaker R."/>
            <person name="Han J."/>
            <person name="Nayak R."/>
            <person name="Foley S."/>
        </authorList>
    </citation>
    <scope>NUCLEOTIDE SEQUENCE [LARGE SCALE GENOMIC DNA]</scope>
    <source>
        <strain evidence="2 3">SE853</strain>
    </source>
</reference>
<dbReference type="EMBL" id="PDOM01000647">
    <property type="protein sequence ID" value="PHP44948.1"/>
    <property type="molecule type" value="Genomic_DNA"/>
</dbReference>
<name>A0A7Z1HR54_SALDU</name>
<dbReference type="Proteomes" id="UP000221568">
    <property type="component" value="Unassembled WGS sequence"/>
</dbReference>
<gene>
    <name evidence="2" type="ORF">CR088_30060</name>
</gene>
<accession>A0A7Z1HR54</accession>
<evidence type="ECO:0000313" key="3">
    <source>
        <dbReference type="Proteomes" id="UP000221568"/>
    </source>
</evidence>
<feature type="compositionally biased region" description="Pro residues" evidence="1">
    <location>
        <begin position="1"/>
        <end position="13"/>
    </location>
</feature>
<protein>
    <submittedName>
        <fullName evidence="2">CRISPR-associated protein Cas1</fullName>
    </submittedName>
</protein>
<sequence length="27" mass="2829">PQPAPDMLPPAIPEPESLGDRGHRGHG</sequence>
<evidence type="ECO:0000256" key="1">
    <source>
        <dbReference type="SAM" id="MobiDB-lite"/>
    </source>
</evidence>
<feature type="compositionally biased region" description="Basic and acidic residues" evidence="1">
    <location>
        <begin position="18"/>
        <end position="27"/>
    </location>
</feature>
<feature type="non-terminal residue" evidence="2">
    <location>
        <position position="1"/>
    </location>
</feature>
<organism evidence="2 3">
    <name type="scientific">Salmonella dublin</name>
    <dbReference type="NCBI Taxonomy" id="98360"/>
    <lineage>
        <taxon>Bacteria</taxon>
        <taxon>Pseudomonadati</taxon>
        <taxon>Pseudomonadota</taxon>
        <taxon>Gammaproteobacteria</taxon>
        <taxon>Enterobacterales</taxon>
        <taxon>Enterobacteriaceae</taxon>
        <taxon>Salmonella</taxon>
    </lineage>
</organism>
<feature type="region of interest" description="Disordered" evidence="1">
    <location>
        <begin position="1"/>
        <end position="27"/>
    </location>
</feature>
<proteinExistence type="predicted"/>
<dbReference type="AlphaFoldDB" id="A0A7Z1HR54"/>
<comment type="caution">
    <text evidence="2">The sequence shown here is derived from an EMBL/GenBank/DDBJ whole genome shotgun (WGS) entry which is preliminary data.</text>
</comment>
<evidence type="ECO:0000313" key="2">
    <source>
        <dbReference type="EMBL" id="PHP44948.1"/>
    </source>
</evidence>